<keyword evidence="7 10" id="KW-0418">Kinase</keyword>
<keyword evidence="8" id="KW-0067">ATP-binding</keyword>
<evidence type="ECO:0000256" key="6">
    <source>
        <dbReference type="ARBA" id="ARBA00022741"/>
    </source>
</evidence>
<evidence type="ECO:0000259" key="9">
    <source>
        <dbReference type="Pfam" id="PF02223"/>
    </source>
</evidence>
<dbReference type="GO" id="GO:0006233">
    <property type="term" value="P:dTDP biosynthetic process"/>
    <property type="evidence" value="ECO:0007669"/>
    <property type="project" value="InterPro"/>
</dbReference>
<evidence type="ECO:0000256" key="7">
    <source>
        <dbReference type="ARBA" id="ARBA00022777"/>
    </source>
</evidence>
<dbReference type="Gene3D" id="3.40.50.300">
    <property type="entry name" value="P-loop containing nucleotide triphosphate hydrolases"/>
    <property type="match status" value="1"/>
</dbReference>
<comment type="similarity">
    <text evidence="1">Belongs to the thymidylate kinase family.</text>
</comment>
<dbReference type="PROSITE" id="PS01331">
    <property type="entry name" value="THYMIDYLATE_KINASE"/>
    <property type="match status" value="1"/>
</dbReference>
<dbReference type="GO" id="GO:0004798">
    <property type="term" value="F:dTMP kinase activity"/>
    <property type="evidence" value="ECO:0007669"/>
    <property type="project" value="UniProtKB-EC"/>
</dbReference>
<keyword evidence="6" id="KW-0547">Nucleotide-binding</keyword>
<protein>
    <recommendedName>
        <fullName evidence="3">Thymidylate kinase</fullName>
        <ecNumber evidence="2">2.7.4.9</ecNumber>
    </recommendedName>
</protein>
<comment type="caution">
    <text evidence="10">The sequence shown here is derived from an EMBL/GenBank/DDBJ whole genome shotgun (WGS) entry which is preliminary data.</text>
</comment>
<dbReference type="OrthoDB" id="4549048at2"/>
<gene>
    <name evidence="10" type="ORF">E1298_44260</name>
</gene>
<sequence length="166" mass="17964">AQPSPGPIGALARAGTHQFHGYALACLVAADRYHHLDAVIRPALAAGTTIVCDRYTASSLVFQTIDGVEQTFITHLNRHADRPDLAIFLTCRGVELRRRLKARGSHGRFEDDPDITTKEIARYHDVSALYAAQGVRILELDSTITGPELLASHVVSIVLPLTSASS</sequence>
<name>A0A4R5A0E7_9ACTN</name>
<accession>A0A4R5A0E7</accession>
<keyword evidence="5" id="KW-0545">Nucleotide biosynthesis</keyword>
<evidence type="ECO:0000313" key="10">
    <source>
        <dbReference type="EMBL" id="TDD62952.1"/>
    </source>
</evidence>
<dbReference type="InterPro" id="IPR027417">
    <property type="entry name" value="P-loop_NTPase"/>
</dbReference>
<dbReference type="GO" id="GO:0005737">
    <property type="term" value="C:cytoplasm"/>
    <property type="evidence" value="ECO:0007669"/>
    <property type="project" value="TreeGrafter"/>
</dbReference>
<dbReference type="InterPro" id="IPR039430">
    <property type="entry name" value="Thymidylate_kin-like_dom"/>
</dbReference>
<dbReference type="RefSeq" id="WP_131903363.1">
    <property type="nucleotide sequence ID" value="NZ_SMKU01000513.1"/>
</dbReference>
<evidence type="ECO:0000256" key="5">
    <source>
        <dbReference type="ARBA" id="ARBA00022727"/>
    </source>
</evidence>
<dbReference type="GO" id="GO:0006227">
    <property type="term" value="P:dUDP biosynthetic process"/>
    <property type="evidence" value="ECO:0007669"/>
    <property type="project" value="TreeGrafter"/>
</dbReference>
<evidence type="ECO:0000256" key="4">
    <source>
        <dbReference type="ARBA" id="ARBA00022679"/>
    </source>
</evidence>
<dbReference type="Proteomes" id="UP000294513">
    <property type="component" value="Unassembled WGS sequence"/>
</dbReference>
<dbReference type="GO" id="GO:0005524">
    <property type="term" value="F:ATP binding"/>
    <property type="evidence" value="ECO:0007669"/>
    <property type="project" value="UniProtKB-KW"/>
</dbReference>
<dbReference type="GO" id="GO:0006235">
    <property type="term" value="P:dTTP biosynthetic process"/>
    <property type="evidence" value="ECO:0007669"/>
    <property type="project" value="TreeGrafter"/>
</dbReference>
<dbReference type="InterPro" id="IPR018095">
    <property type="entry name" value="Thymidylate_kin_CS"/>
</dbReference>
<dbReference type="EMBL" id="SMKU01000513">
    <property type="protein sequence ID" value="TDD62952.1"/>
    <property type="molecule type" value="Genomic_DNA"/>
</dbReference>
<dbReference type="PANTHER" id="PTHR10344">
    <property type="entry name" value="THYMIDYLATE KINASE"/>
    <property type="match status" value="1"/>
</dbReference>
<dbReference type="EC" id="2.7.4.9" evidence="2"/>
<evidence type="ECO:0000256" key="3">
    <source>
        <dbReference type="ARBA" id="ARBA00017144"/>
    </source>
</evidence>
<reference evidence="10 11" key="1">
    <citation type="submission" date="2019-03" db="EMBL/GenBank/DDBJ databases">
        <title>Draft genome sequences of novel Actinobacteria.</title>
        <authorList>
            <person name="Sahin N."/>
            <person name="Ay H."/>
            <person name="Saygin H."/>
        </authorList>
    </citation>
    <scope>NUCLEOTIDE SEQUENCE [LARGE SCALE GENOMIC DNA]</scope>
    <source>
        <strain evidence="10 11">H3C3</strain>
    </source>
</reference>
<evidence type="ECO:0000256" key="1">
    <source>
        <dbReference type="ARBA" id="ARBA00009776"/>
    </source>
</evidence>
<keyword evidence="11" id="KW-1185">Reference proteome</keyword>
<dbReference type="AlphaFoldDB" id="A0A4R5A0E7"/>
<proteinExistence type="inferred from homology"/>
<feature type="domain" description="Thymidylate kinase-like" evidence="9">
    <location>
        <begin position="8"/>
        <end position="118"/>
    </location>
</feature>
<dbReference type="PANTHER" id="PTHR10344:SF4">
    <property type="entry name" value="UMP-CMP KINASE 2, MITOCHONDRIAL"/>
    <property type="match status" value="1"/>
</dbReference>
<dbReference type="Pfam" id="PF02223">
    <property type="entry name" value="Thymidylate_kin"/>
    <property type="match status" value="1"/>
</dbReference>
<evidence type="ECO:0000256" key="8">
    <source>
        <dbReference type="ARBA" id="ARBA00022840"/>
    </source>
</evidence>
<dbReference type="SUPFAM" id="SSF52540">
    <property type="entry name" value="P-loop containing nucleoside triphosphate hydrolases"/>
    <property type="match status" value="1"/>
</dbReference>
<evidence type="ECO:0000256" key="2">
    <source>
        <dbReference type="ARBA" id="ARBA00012980"/>
    </source>
</evidence>
<evidence type="ECO:0000313" key="11">
    <source>
        <dbReference type="Proteomes" id="UP000294513"/>
    </source>
</evidence>
<organism evidence="10 11">
    <name type="scientific">Actinomadura rubrisoli</name>
    <dbReference type="NCBI Taxonomy" id="2530368"/>
    <lineage>
        <taxon>Bacteria</taxon>
        <taxon>Bacillati</taxon>
        <taxon>Actinomycetota</taxon>
        <taxon>Actinomycetes</taxon>
        <taxon>Streptosporangiales</taxon>
        <taxon>Thermomonosporaceae</taxon>
        <taxon>Actinomadura</taxon>
    </lineage>
</organism>
<keyword evidence="4" id="KW-0808">Transferase</keyword>
<feature type="non-terminal residue" evidence="10">
    <location>
        <position position="1"/>
    </location>
</feature>